<protein>
    <submittedName>
        <fullName evidence="1">GrpB-like predicted nucleotidyltransferase (UPF0157 family)</fullName>
    </submittedName>
</protein>
<proteinExistence type="predicted"/>
<dbReference type="SUPFAM" id="SSF81301">
    <property type="entry name" value="Nucleotidyltransferase"/>
    <property type="match status" value="1"/>
</dbReference>
<comment type="caution">
    <text evidence="1">The sequence shown here is derived from an EMBL/GenBank/DDBJ whole genome shotgun (WGS) entry which is preliminary data.</text>
</comment>
<evidence type="ECO:0000313" key="2">
    <source>
        <dbReference type="Proteomes" id="UP001646157"/>
    </source>
</evidence>
<sequence length="175" mass="20807">MDKKVIIETYKEYWQIQFEEEKKSITEILSGQFIAIEHIGSTSIEGLGAKPILDIAIGVEKLKVTNEYIKPLAKIGYEFVDHEEFPERRFFRKGEWRAGTHHVHIYEFKSEHWNNHILFRNYLRENTAILKEYEQLKKKLAKEFTFDRVKYTQGKSNFIQNVIKKAKKEAETSVH</sequence>
<name>A0ABS2NDV0_9BACI</name>
<dbReference type="Gene3D" id="3.30.460.10">
    <property type="entry name" value="Beta Polymerase, domain 2"/>
    <property type="match status" value="1"/>
</dbReference>
<keyword evidence="2" id="KW-1185">Reference proteome</keyword>
<organism evidence="1 2">
    <name type="scientific">Rossellomorea pakistanensis</name>
    <dbReference type="NCBI Taxonomy" id="992288"/>
    <lineage>
        <taxon>Bacteria</taxon>
        <taxon>Bacillati</taxon>
        <taxon>Bacillota</taxon>
        <taxon>Bacilli</taxon>
        <taxon>Bacillales</taxon>
        <taxon>Bacillaceae</taxon>
        <taxon>Rossellomorea</taxon>
    </lineage>
</organism>
<dbReference type="RefSeq" id="WP_205173080.1">
    <property type="nucleotide sequence ID" value="NZ_JAFBDZ010000002.1"/>
</dbReference>
<reference evidence="1 2" key="1">
    <citation type="submission" date="2021-01" db="EMBL/GenBank/DDBJ databases">
        <title>Genomic Encyclopedia of Type Strains, Phase IV (KMG-IV): sequencing the most valuable type-strain genomes for metagenomic binning, comparative biology and taxonomic classification.</title>
        <authorList>
            <person name="Goeker M."/>
        </authorList>
    </citation>
    <scope>NUCLEOTIDE SEQUENCE [LARGE SCALE GENOMIC DNA]</scope>
    <source>
        <strain evidence="1 2">DSM 24834</strain>
    </source>
</reference>
<dbReference type="Proteomes" id="UP001646157">
    <property type="component" value="Unassembled WGS sequence"/>
</dbReference>
<accession>A0ABS2NDV0</accession>
<dbReference type="InterPro" id="IPR007344">
    <property type="entry name" value="GrpB/CoaE"/>
</dbReference>
<dbReference type="PANTHER" id="PTHR34822:SF1">
    <property type="entry name" value="GRPB FAMILY PROTEIN"/>
    <property type="match status" value="1"/>
</dbReference>
<gene>
    <name evidence="1" type="ORF">JOC86_002575</name>
</gene>
<dbReference type="PANTHER" id="PTHR34822">
    <property type="entry name" value="GRPB DOMAIN PROTEIN (AFU_ORTHOLOGUE AFUA_1G01530)"/>
    <property type="match status" value="1"/>
</dbReference>
<dbReference type="Pfam" id="PF04229">
    <property type="entry name" value="GrpB"/>
    <property type="match status" value="1"/>
</dbReference>
<evidence type="ECO:0000313" key="1">
    <source>
        <dbReference type="EMBL" id="MBM7586033.1"/>
    </source>
</evidence>
<dbReference type="InterPro" id="IPR043519">
    <property type="entry name" value="NT_sf"/>
</dbReference>
<dbReference type="EMBL" id="JAFBDZ010000002">
    <property type="protein sequence ID" value="MBM7586033.1"/>
    <property type="molecule type" value="Genomic_DNA"/>
</dbReference>